<keyword evidence="2" id="KW-1185">Reference proteome</keyword>
<accession>A0ABT6EXN6</accession>
<name>A0ABT6EXN6_9SYNE</name>
<reference evidence="1" key="2">
    <citation type="submission" date="2022-01" db="EMBL/GenBank/DDBJ databases">
        <authorList>
            <person name="Zivanovic Y."/>
            <person name="Moreira D."/>
            <person name="Lopez-Garcia P."/>
        </authorList>
    </citation>
    <scope>NUCLEOTIDE SEQUENCE</scope>
    <source>
        <strain evidence="1">G9</strain>
    </source>
</reference>
<dbReference type="EMBL" id="JAKKUT010000002">
    <property type="protein sequence ID" value="MDG2990564.1"/>
    <property type="molecule type" value="Genomic_DNA"/>
</dbReference>
<organism evidence="1 2">
    <name type="scientific">Candidatus Synechococcus calcipolaris G9</name>
    <dbReference type="NCBI Taxonomy" id="1497997"/>
    <lineage>
        <taxon>Bacteria</taxon>
        <taxon>Bacillati</taxon>
        <taxon>Cyanobacteriota</taxon>
        <taxon>Cyanophyceae</taxon>
        <taxon>Synechococcales</taxon>
        <taxon>Synechococcaceae</taxon>
        <taxon>Synechococcus</taxon>
    </lineage>
</organism>
<reference evidence="1" key="1">
    <citation type="journal article" date="2022" name="Genome Biol. Evol.">
        <title>A New Gene Family Diagnostic for Intracellular Biomineralization of Amorphous Ca Carbonates by Cyanobacteria.</title>
        <authorList>
            <person name="Benzerara K."/>
            <person name="Duprat E."/>
            <person name="Bitard-Feildel T."/>
            <person name="Caumes G."/>
            <person name="Cassier-Chauvat C."/>
            <person name="Chauvat F."/>
            <person name="Dezi M."/>
            <person name="Diop S.I."/>
            <person name="Gaschignard G."/>
            <person name="Gorgen S."/>
            <person name="Gugger M."/>
            <person name="Lopez-Garcia P."/>
            <person name="Millet M."/>
            <person name="Skouri-Panet F."/>
            <person name="Moreira D."/>
            <person name="Callebaut I."/>
        </authorList>
    </citation>
    <scope>NUCLEOTIDE SEQUENCE</scope>
    <source>
        <strain evidence="1">G9</strain>
    </source>
</reference>
<comment type="caution">
    <text evidence="1">The sequence shown here is derived from an EMBL/GenBank/DDBJ whole genome shotgun (WGS) entry which is preliminary data.</text>
</comment>
<sequence>MTPSPGTGLVIGNGWGWGDGCRDVPEFSAAAGMGSGLLGVTVSTGGSPNG</sequence>
<dbReference type="Proteomes" id="UP001154265">
    <property type="component" value="Unassembled WGS sequence"/>
</dbReference>
<proteinExistence type="predicted"/>
<evidence type="ECO:0000313" key="1">
    <source>
        <dbReference type="EMBL" id="MDG2990564.1"/>
    </source>
</evidence>
<evidence type="ECO:0000313" key="2">
    <source>
        <dbReference type="Proteomes" id="UP001154265"/>
    </source>
</evidence>
<protein>
    <submittedName>
        <fullName evidence="1">Uncharacterized protein</fullName>
    </submittedName>
</protein>
<gene>
    <name evidence="1" type="ORF">L3556_06390</name>
</gene>
<dbReference type="RefSeq" id="WP_277866471.1">
    <property type="nucleotide sequence ID" value="NZ_JAKKUT010000002.1"/>
</dbReference>